<sequence>MIKRNNLGKQTLLFAANLSIPTFQVIIVNAELGCAHCRQRVTQVITRMSASREFAVDVVGRKQVVVKGDLRLKHMPALNNEVPMKETQNPSVFNTVPKFLINWFGLLRIRLLAWRMKGRQVKN</sequence>
<reference evidence="1" key="1">
    <citation type="submission" date="2020-07" db="EMBL/GenBank/DDBJ databases">
        <title>Ethylene signaling mediates host invasion by parasitic plants.</title>
        <authorList>
            <person name="Yoshida S."/>
        </authorList>
    </citation>
    <scope>NUCLEOTIDE SEQUENCE</scope>
    <source>
        <strain evidence="1">Okayama</strain>
    </source>
</reference>
<protein>
    <recommendedName>
        <fullName evidence="3">HMA domain-containing protein</fullName>
    </recommendedName>
</protein>
<dbReference type="InterPro" id="IPR017969">
    <property type="entry name" value="Heavy-metal-associated_CS"/>
</dbReference>
<evidence type="ECO:0008006" key="3">
    <source>
        <dbReference type="Google" id="ProtNLM"/>
    </source>
</evidence>
<accession>A0A830CZ81</accession>
<dbReference type="OrthoDB" id="1295525at2759"/>
<dbReference type="Proteomes" id="UP000653305">
    <property type="component" value="Unassembled WGS sequence"/>
</dbReference>
<dbReference type="AlphaFoldDB" id="A0A830CZ81"/>
<evidence type="ECO:0000313" key="2">
    <source>
        <dbReference type="Proteomes" id="UP000653305"/>
    </source>
</evidence>
<proteinExistence type="predicted"/>
<name>A0A830CZ81_9LAMI</name>
<keyword evidence="2" id="KW-1185">Reference proteome</keyword>
<gene>
    <name evidence="1" type="ORF">PHJA_002668200</name>
</gene>
<dbReference type="GO" id="GO:0016020">
    <property type="term" value="C:membrane"/>
    <property type="evidence" value="ECO:0007669"/>
    <property type="project" value="UniProtKB-SubCell"/>
</dbReference>
<comment type="caution">
    <text evidence="1">The sequence shown here is derived from an EMBL/GenBank/DDBJ whole genome shotgun (WGS) entry which is preliminary data.</text>
</comment>
<dbReference type="GO" id="GO:0009626">
    <property type="term" value="P:plant-type hypersensitive response"/>
    <property type="evidence" value="ECO:0007669"/>
    <property type="project" value="UniProtKB-KW"/>
</dbReference>
<dbReference type="GO" id="GO:0046872">
    <property type="term" value="F:metal ion binding"/>
    <property type="evidence" value="ECO:0007669"/>
    <property type="project" value="UniProtKB-KW"/>
</dbReference>
<organism evidence="1 2">
    <name type="scientific">Phtheirospermum japonicum</name>
    <dbReference type="NCBI Taxonomy" id="374723"/>
    <lineage>
        <taxon>Eukaryota</taxon>
        <taxon>Viridiplantae</taxon>
        <taxon>Streptophyta</taxon>
        <taxon>Embryophyta</taxon>
        <taxon>Tracheophyta</taxon>
        <taxon>Spermatophyta</taxon>
        <taxon>Magnoliopsida</taxon>
        <taxon>eudicotyledons</taxon>
        <taxon>Gunneridae</taxon>
        <taxon>Pentapetalae</taxon>
        <taxon>asterids</taxon>
        <taxon>lamiids</taxon>
        <taxon>Lamiales</taxon>
        <taxon>Orobanchaceae</taxon>
        <taxon>Orobanchaceae incertae sedis</taxon>
        <taxon>Phtheirospermum</taxon>
    </lineage>
</organism>
<evidence type="ECO:0000313" key="1">
    <source>
        <dbReference type="EMBL" id="GFQ05241.1"/>
    </source>
</evidence>
<dbReference type="EMBL" id="BMAC01001035">
    <property type="protein sequence ID" value="GFQ05241.1"/>
    <property type="molecule type" value="Genomic_DNA"/>
</dbReference>
<dbReference type="PROSITE" id="PS01047">
    <property type="entry name" value="HMA_1"/>
    <property type="match status" value="1"/>
</dbReference>